<dbReference type="RefSeq" id="WP_305891061.1">
    <property type="nucleotide sequence ID" value="NZ_JANIBL010000077.1"/>
</dbReference>
<dbReference type="InterPro" id="IPR000089">
    <property type="entry name" value="Biotin_lipoyl"/>
</dbReference>
<organism evidence="3 4">
    <name type="scientific">Methylomonas rosea</name>
    <dbReference type="NCBI Taxonomy" id="2952227"/>
    <lineage>
        <taxon>Bacteria</taxon>
        <taxon>Pseudomonadati</taxon>
        <taxon>Pseudomonadota</taxon>
        <taxon>Gammaproteobacteria</taxon>
        <taxon>Methylococcales</taxon>
        <taxon>Methylococcaceae</taxon>
        <taxon>Methylomonas</taxon>
    </lineage>
</organism>
<evidence type="ECO:0000313" key="4">
    <source>
        <dbReference type="Proteomes" id="UP001524570"/>
    </source>
</evidence>
<dbReference type="Gene3D" id="2.40.50.100">
    <property type="match status" value="1"/>
</dbReference>
<protein>
    <submittedName>
        <fullName evidence="3">Pyruvate carboxylase subunit B</fullName>
        <ecNumber evidence="3">6.4.1.1</ecNumber>
    </submittedName>
</protein>
<dbReference type="EMBL" id="JANIBL010000077">
    <property type="protein sequence ID" value="MCQ8119567.1"/>
    <property type="molecule type" value="Genomic_DNA"/>
</dbReference>
<name>A0ABT1TYQ7_9GAMM</name>
<dbReference type="GO" id="GO:0004736">
    <property type="term" value="F:pyruvate carboxylase activity"/>
    <property type="evidence" value="ECO:0007669"/>
    <property type="project" value="UniProtKB-EC"/>
</dbReference>
<dbReference type="PROSITE" id="PS50968">
    <property type="entry name" value="BIOTINYL_LIPOYL"/>
    <property type="match status" value="1"/>
</dbReference>
<evidence type="ECO:0000256" key="1">
    <source>
        <dbReference type="ARBA" id="ARBA00023267"/>
    </source>
</evidence>
<dbReference type="Pfam" id="PF00364">
    <property type="entry name" value="Biotin_lipoyl"/>
    <property type="match status" value="1"/>
</dbReference>
<proteinExistence type="predicted"/>
<evidence type="ECO:0000313" key="3">
    <source>
        <dbReference type="EMBL" id="MCQ8119567.1"/>
    </source>
</evidence>
<dbReference type="CDD" id="cd06850">
    <property type="entry name" value="biotinyl_domain"/>
    <property type="match status" value="1"/>
</dbReference>
<dbReference type="EC" id="6.4.1.1" evidence="3"/>
<keyword evidence="3" id="KW-0436">Ligase</keyword>
<gene>
    <name evidence="3" type="ORF">NP589_19250</name>
</gene>
<keyword evidence="4" id="KW-1185">Reference proteome</keyword>
<reference evidence="3 4" key="1">
    <citation type="submission" date="2022-07" db="EMBL/GenBank/DDBJ databases">
        <title>Methylomonas rivi sp. nov., Methylomonas rosea sp. nov., Methylomonas aureus sp. nov. and Methylomonas subterranea sp. nov., four novel methanotrophs isolated from a freshwater creek and the deep terrestrial subsurface.</title>
        <authorList>
            <person name="Abin C."/>
            <person name="Sankaranarayanan K."/>
            <person name="Garner C."/>
            <person name="Sindelar R."/>
            <person name="Kotary K."/>
            <person name="Garner R."/>
            <person name="Barclay S."/>
            <person name="Lawson P."/>
            <person name="Krumholz L."/>
        </authorList>
    </citation>
    <scope>NUCLEOTIDE SEQUENCE [LARGE SCALE GENOMIC DNA]</scope>
    <source>
        <strain evidence="3 4">WSC-7</strain>
    </source>
</reference>
<keyword evidence="1" id="KW-0092">Biotin</keyword>
<feature type="non-terminal residue" evidence="3">
    <location>
        <position position="1"/>
    </location>
</feature>
<sequence>VQSAIASKRRRPSEPGDVVTSMPCNIIDVLVKEGQKVNAGQSLLVTEAMKMETEITAPVAGIVKAIYVAKGDAVNPNEVLVEIN</sequence>
<dbReference type="PANTHER" id="PTHR45266">
    <property type="entry name" value="OXALOACETATE DECARBOXYLASE ALPHA CHAIN"/>
    <property type="match status" value="1"/>
</dbReference>
<dbReference type="InterPro" id="IPR050709">
    <property type="entry name" value="Biotin_Carboxyl_Carrier/Decarb"/>
</dbReference>
<dbReference type="InterPro" id="IPR011053">
    <property type="entry name" value="Single_hybrid_motif"/>
</dbReference>
<keyword evidence="3" id="KW-0670">Pyruvate</keyword>
<feature type="domain" description="Lipoyl-binding" evidence="2">
    <location>
        <begin position="9"/>
        <end position="84"/>
    </location>
</feature>
<comment type="caution">
    <text evidence="3">The sequence shown here is derived from an EMBL/GenBank/DDBJ whole genome shotgun (WGS) entry which is preliminary data.</text>
</comment>
<dbReference type="PANTHER" id="PTHR45266:SF3">
    <property type="entry name" value="OXALOACETATE DECARBOXYLASE ALPHA CHAIN"/>
    <property type="match status" value="1"/>
</dbReference>
<dbReference type="SUPFAM" id="SSF51230">
    <property type="entry name" value="Single hybrid motif"/>
    <property type="match status" value="1"/>
</dbReference>
<dbReference type="Proteomes" id="UP001524570">
    <property type="component" value="Unassembled WGS sequence"/>
</dbReference>
<evidence type="ECO:0000259" key="2">
    <source>
        <dbReference type="PROSITE" id="PS50968"/>
    </source>
</evidence>
<accession>A0ABT1TYQ7</accession>